<dbReference type="InterPro" id="IPR052346">
    <property type="entry name" value="O-mannosyl-transferase_TMTC"/>
</dbReference>
<evidence type="ECO:0000313" key="5">
    <source>
        <dbReference type="EMBL" id="NBG66796.1"/>
    </source>
</evidence>
<dbReference type="PROSITE" id="PS50005">
    <property type="entry name" value="TPR"/>
    <property type="match status" value="4"/>
</dbReference>
<sequence>MRFIDNLKELIKDHFAIGAILLFSTFLLFPVVNNGWVMWDDPAYVLENQHLIINSWSDFFHQFDLVIVQGNYHPITILSLALDYSIDGFNPTVFHTTNLIFHLLNVLLTYIFVFLLFRVRWIALFVAFLFSIHPMHLESFAWVAERKDVLYVFFFLLGLISYLFYQQKKTKLNFLLCLLLYVLSLLSKGMAVVFPVILLLLDYVQKRKFTRSILIEKVPFFALSLTFGIIAIWAQDGSGAISSNADAPFIQTFLVPLYGLSAYITKLFLPINLSALHPYPPLSDGVVSMAFLVSILPLLVVVGLVYVYFRKDRKVLFGLLFFLVTIFPVLQFFSVGSAIIAERYTYLSYLGLFIALGFILNSVFQKLTEKSRNPFIVVVAVYIGFLCFQTHKRIAVWENDETLWSDVIESYPDDYFAYMKRGSYRVKNGQLDAALADLNQSISIFQDDYYAFNNRGMIFFSIGEYQLAKQDFTKAINLDSTLYEAVLNRGLIYLNTGKYDSALVDFLKSIQLAPNNELNYLNLGLLYERMKLPAQSFSSFKKVLQLNPQNHQAHYYRGLFYFKQELYQEALKDFTNAIKWNQNSPNYFYWKAKTLRQLNQNEQAKITLQEAVRLGYVLTPKESAEFID</sequence>
<keyword evidence="6" id="KW-1185">Reference proteome</keyword>
<feature type="transmembrane region" description="Helical" evidence="4">
    <location>
        <begin position="289"/>
        <end position="309"/>
    </location>
</feature>
<dbReference type="Proteomes" id="UP000470771">
    <property type="component" value="Unassembled WGS sequence"/>
</dbReference>
<feature type="transmembrane region" description="Helical" evidence="4">
    <location>
        <begin position="172"/>
        <end position="198"/>
    </location>
</feature>
<dbReference type="PANTHER" id="PTHR44227:SF3">
    <property type="entry name" value="PROTEIN O-MANNOSYL-TRANSFERASE TMTC4"/>
    <property type="match status" value="1"/>
</dbReference>
<feature type="transmembrane region" description="Helical" evidence="4">
    <location>
        <begin position="346"/>
        <end position="363"/>
    </location>
</feature>
<protein>
    <submittedName>
        <fullName evidence="5">Tetratricopeptide repeat protein</fullName>
    </submittedName>
</protein>
<name>A0A6N9NJD6_9FLAO</name>
<evidence type="ECO:0000313" key="6">
    <source>
        <dbReference type="Proteomes" id="UP000470771"/>
    </source>
</evidence>
<keyword evidence="2 3" id="KW-0802">TPR repeat</keyword>
<dbReference type="InterPro" id="IPR011990">
    <property type="entry name" value="TPR-like_helical_dom_sf"/>
</dbReference>
<proteinExistence type="predicted"/>
<accession>A0A6N9NJD6</accession>
<dbReference type="RefSeq" id="WP_160633754.1">
    <property type="nucleotide sequence ID" value="NZ_WWNE01000010.1"/>
</dbReference>
<dbReference type="SMART" id="SM00028">
    <property type="entry name" value="TPR"/>
    <property type="match status" value="5"/>
</dbReference>
<evidence type="ECO:0000256" key="1">
    <source>
        <dbReference type="ARBA" id="ARBA00022737"/>
    </source>
</evidence>
<keyword evidence="4" id="KW-0812">Transmembrane</keyword>
<keyword evidence="4" id="KW-0472">Membrane</keyword>
<reference evidence="5 6" key="1">
    <citation type="submission" date="2019-12" db="EMBL/GenBank/DDBJ databases">
        <authorList>
            <person name="Zhao J."/>
        </authorList>
    </citation>
    <scope>NUCLEOTIDE SEQUENCE [LARGE SCALE GENOMIC DNA]</scope>
    <source>
        <strain evidence="5 6">S-15</strain>
    </source>
</reference>
<feature type="transmembrane region" description="Helical" evidence="4">
    <location>
        <begin position="15"/>
        <end position="32"/>
    </location>
</feature>
<evidence type="ECO:0000256" key="4">
    <source>
        <dbReference type="SAM" id="Phobius"/>
    </source>
</evidence>
<feature type="transmembrane region" description="Helical" evidence="4">
    <location>
        <begin position="316"/>
        <end position="340"/>
    </location>
</feature>
<dbReference type="Pfam" id="PF13181">
    <property type="entry name" value="TPR_8"/>
    <property type="match status" value="1"/>
</dbReference>
<dbReference type="PANTHER" id="PTHR44227">
    <property type="match status" value="1"/>
</dbReference>
<feature type="transmembrane region" description="Helical" evidence="4">
    <location>
        <begin position="149"/>
        <end position="165"/>
    </location>
</feature>
<feature type="transmembrane region" description="Helical" evidence="4">
    <location>
        <begin position="124"/>
        <end position="143"/>
    </location>
</feature>
<comment type="caution">
    <text evidence="5">The sequence shown here is derived from an EMBL/GenBank/DDBJ whole genome shotgun (WGS) entry which is preliminary data.</text>
</comment>
<evidence type="ECO:0000256" key="3">
    <source>
        <dbReference type="PROSITE-ProRule" id="PRU00339"/>
    </source>
</evidence>
<feature type="transmembrane region" description="Helical" evidence="4">
    <location>
        <begin position="99"/>
        <end position="117"/>
    </location>
</feature>
<keyword evidence="1" id="KW-0677">Repeat</keyword>
<organism evidence="5 6">
    <name type="scientific">Acidiluteibacter ferrifornacis</name>
    <dbReference type="NCBI Taxonomy" id="2692424"/>
    <lineage>
        <taxon>Bacteria</taxon>
        <taxon>Pseudomonadati</taxon>
        <taxon>Bacteroidota</taxon>
        <taxon>Flavobacteriia</taxon>
        <taxon>Flavobacteriales</taxon>
        <taxon>Cryomorphaceae</taxon>
        <taxon>Acidiluteibacter</taxon>
    </lineage>
</organism>
<keyword evidence="4" id="KW-1133">Transmembrane helix</keyword>
<feature type="repeat" description="TPR" evidence="3">
    <location>
        <begin position="483"/>
        <end position="516"/>
    </location>
</feature>
<feature type="transmembrane region" description="Helical" evidence="4">
    <location>
        <begin position="247"/>
        <end position="269"/>
    </location>
</feature>
<evidence type="ECO:0000256" key="2">
    <source>
        <dbReference type="ARBA" id="ARBA00022803"/>
    </source>
</evidence>
<dbReference type="InterPro" id="IPR019734">
    <property type="entry name" value="TPR_rpt"/>
</dbReference>
<gene>
    <name evidence="5" type="ORF">GQN54_11780</name>
</gene>
<feature type="repeat" description="TPR" evidence="3">
    <location>
        <begin position="517"/>
        <end position="550"/>
    </location>
</feature>
<feature type="transmembrane region" description="Helical" evidence="4">
    <location>
        <begin position="375"/>
        <end position="391"/>
    </location>
</feature>
<dbReference type="PROSITE" id="PS50293">
    <property type="entry name" value="TPR_REGION"/>
    <property type="match status" value="1"/>
</dbReference>
<dbReference type="SUPFAM" id="SSF48452">
    <property type="entry name" value="TPR-like"/>
    <property type="match status" value="1"/>
</dbReference>
<dbReference type="AlphaFoldDB" id="A0A6N9NJD6"/>
<feature type="transmembrane region" description="Helical" evidence="4">
    <location>
        <begin position="218"/>
        <end position="235"/>
    </location>
</feature>
<dbReference type="Pfam" id="PF12895">
    <property type="entry name" value="ANAPC3"/>
    <property type="match status" value="1"/>
</dbReference>
<dbReference type="Gene3D" id="1.25.40.10">
    <property type="entry name" value="Tetratricopeptide repeat domain"/>
    <property type="match status" value="1"/>
</dbReference>
<feature type="repeat" description="TPR" evidence="3">
    <location>
        <begin position="551"/>
        <end position="584"/>
    </location>
</feature>
<feature type="repeat" description="TPR" evidence="3">
    <location>
        <begin position="449"/>
        <end position="482"/>
    </location>
</feature>
<dbReference type="EMBL" id="WWNE01000010">
    <property type="protein sequence ID" value="NBG66796.1"/>
    <property type="molecule type" value="Genomic_DNA"/>
</dbReference>
<dbReference type="Pfam" id="PF00515">
    <property type="entry name" value="TPR_1"/>
    <property type="match status" value="1"/>
</dbReference>